<evidence type="ECO:0000313" key="3">
    <source>
        <dbReference type="Proteomes" id="UP001107961"/>
    </source>
</evidence>
<feature type="compositionally biased region" description="Basic residues" evidence="1">
    <location>
        <begin position="130"/>
        <end position="140"/>
    </location>
</feature>
<dbReference type="Proteomes" id="UP001107961">
    <property type="component" value="Unassembled WGS sequence"/>
</dbReference>
<feature type="region of interest" description="Disordered" evidence="1">
    <location>
        <begin position="109"/>
        <end position="140"/>
    </location>
</feature>
<dbReference type="RefSeq" id="WP_233926052.1">
    <property type="nucleotide sequence ID" value="NZ_JAJVKT010000022.1"/>
</dbReference>
<reference evidence="2" key="1">
    <citation type="submission" date="2022-01" db="EMBL/GenBank/DDBJ databases">
        <authorList>
            <person name="Karlyshev A.V."/>
            <person name="Jaspars M."/>
        </authorList>
    </citation>
    <scope>NUCLEOTIDE SEQUENCE</scope>
    <source>
        <strain evidence="2">AGSA3-2</strain>
    </source>
</reference>
<comment type="caution">
    <text evidence="2">The sequence shown here is derived from an EMBL/GenBank/DDBJ whole genome shotgun (WGS) entry which is preliminary data.</text>
</comment>
<proteinExistence type="predicted"/>
<dbReference type="Pfam" id="PF07030">
    <property type="entry name" value="Phage_Mu_Gp36"/>
    <property type="match status" value="1"/>
</dbReference>
<organism evidence="2 3">
    <name type="scientific">Alloalcanivorax xenomutans</name>
    <dbReference type="NCBI Taxonomy" id="1094342"/>
    <lineage>
        <taxon>Bacteria</taxon>
        <taxon>Pseudomonadati</taxon>
        <taxon>Pseudomonadota</taxon>
        <taxon>Gammaproteobacteria</taxon>
        <taxon>Oceanospirillales</taxon>
        <taxon>Alcanivoracaceae</taxon>
        <taxon>Alloalcanivorax</taxon>
    </lineage>
</organism>
<protein>
    <submittedName>
        <fullName evidence="2">DUF1320 domain-containing protein</fullName>
    </submittedName>
</protein>
<dbReference type="EMBL" id="JAJVKT010000022">
    <property type="protein sequence ID" value="MCE7510263.1"/>
    <property type="molecule type" value="Genomic_DNA"/>
</dbReference>
<dbReference type="InterPro" id="IPR009752">
    <property type="entry name" value="Phage_Mu_GpJ"/>
</dbReference>
<dbReference type="AlphaFoldDB" id="A0A9Q3W8Z4"/>
<keyword evidence="3" id="KW-1185">Reference proteome</keyword>
<gene>
    <name evidence="2" type="ORF">LZG35_16610</name>
</gene>
<name>A0A9Q3W8Z4_9GAMM</name>
<evidence type="ECO:0000256" key="1">
    <source>
        <dbReference type="SAM" id="MobiDB-lite"/>
    </source>
</evidence>
<sequence>MYATEQDIIDRYGLNDFLVVADHDQDGVADAEVVDQALMDATAEIDTWLAAKYDLPLATKPSVLVRICADIAMYRLSDETALASELRQTRYKEAIRLLKAIAAGEASLGLPNPPPSANGRAHLVSSTPRRFTRRSMRGLK</sequence>
<evidence type="ECO:0000313" key="2">
    <source>
        <dbReference type="EMBL" id="MCE7510263.1"/>
    </source>
</evidence>
<accession>A0A9Q3W8Z4</accession>